<evidence type="ECO:0000256" key="4">
    <source>
        <dbReference type="ARBA" id="ARBA00022729"/>
    </source>
</evidence>
<dbReference type="GO" id="GO:0008253">
    <property type="term" value="F:5'-nucleotidase activity"/>
    <property type="evidence" value="ECO:0007669"/>
    <property type="project" value="TreeGrafter"/>
</dbReference>
<dbReference type="InterPro" id="IPR004843">
    <property type="entry name" value="Calcineurin-like_PHP"/>
</dbReference>
<evidence type="ECO:0000256" key="1">
    <source>
        <dbReference type="ARBA" id="ARBA00004168"/>
    </source>
</evidence>
<dbReference type="Pfam" id="PF00395">
    <property type="entry name" value="SLH"/>
    <property type="match status" value="3"/>
</dbReference>
<name>A0A5D4KG40_9BACI</name>
<comment type="subcellular location">
    <subcellularLocation>
        <location evidence="1">Secreted</location>
        <location evidence="1">Cell wall</location>
        <topology evidence="1">Peptidoglycan-anchor</topology>
    </subcellularLocation>
</comment>
<dbReference type="Pfam" id="PF02872">
    <property type="entry name" value="5_nucleotid_C"/>
    <property type="match status" value="1"/>
</dbReference>
<dbReference type="EMBL" id="VTEH01000007">
    <property type="protein sequence ID" value="TYR75223.1"/>
    <property type="molecule type" value="Genomic_DNA"/>
</dbReference>
<keyword evidence="4 6" id="KW-0732">Signal</keyword>
<dbReference type="InterPro" id="IPR006179">
    <property type="entry name" value="5_nucleotidase/apyrase"/>
</dbReference>
<feature type="signal peptide" evidence="6">
    <location>
        <begin position="1"/>
        <end position="24"/>
    </location>
</feature>
<feature type="chain" id="PRO_5039740595" evidence="6">
    <location>
        <begin position="25"/>
        <end position="719"/>
    </location>
</feature>
<keyword evidence="2" id="KW-0134">Cell wall</keyword>
<dbReference type="PRINTS" id="PR01607">
    <property type="entry name" value="APYRASEFAMLY"/>
</dbReference>
<dbReference type="Gene3D" id="3.90.780.10">
    <property type="entry name" value="5'-Nucleotidase, C-terminal domain"/>
    <property type="match status" value="1"/>
</dbReference>
<feature type="domain" description="SLH" evidence="7">
    <location>
        <begin position="664"/>
        <end position="719"/>
    </location>
</feature>
<dbReference type="PROSITE" id="PS51272">
    <property type="entry name" value="SLH"/>
    <property type="match status" value="3"/>
</dbReference>
<dbReference type="GO" id="GO:0009166">
    <property type="term" value="P:nucleotide catabolic process"/>
    <property type="evidence" value="ECO:0007669"/>
    <property type="project" value="InterPro"/>
</dbReference>
<dbReference type="Gene3D" id="3.60.21.10">
    <property type="match status" value="1"/>
</dbReference>
<evidence type="ECO:0000256" key="2">
    <source>
        <dbReference type="ARBA" id="ARBA00022512"/>
    </source>
</evidence>
<dbReference type="InterPro" id="IPR001119">
    <property type="entry name" value="SLH_dom"/>
</dbReference>
<dbReference type="GO" id="GO:0008768">
    <property type="term" value="F:UDP-sugar diphosphatase activity"/>
    <property type="evidence" value="ECO:0007669"/>
    <property type="project" value="TreeGrafter"/>
</dbReference>
<dbReference type="FunFam" id="3.60.21.10:FF:000052">
    <property type="entry name" value="Endonuclease YhcR"/>
    <property type="match status" value="1"/>
</dbReference>
<dbReference type="SUPFAM" id="SSF56300">
    <property type="entry name" value="Metallo-dependent phosphatases"/>
    <property type="match status" value="1"/>
</dbReference>
<dbReference type="Pfam" id="PF00149">
    <property type="entry name" value="Metallophos"/>
    <property type="match status" value="1"/>
</dbReference>
<dbReference type="SUPFAM" id="SSF55816">
    <property type="entry name" value="5'-nucleotidase (syn. UDP-sugar hydrolase), C-terminal domain"/>
    <property type="match status" value="1"/>
</dbReference>
<evidence type="ECO:0000313" key="8">
    <source>
        <dbReference type="EMBL" id="TYR75223.1"/>
    </source>
</evidence>
<sequence length="719" mass="78919">MLRKVGKRVVSFALVSAMAAGAFATPFSTDFVKAETENIKVQLLGLNDLHGFYNETYTEDVDGDKVEETVGGLDYITTYMKEREAENANTLYVHSGDMIGGSPLYAAAFQDENVVEILEAMGFDIGTVGNHEFDEGTDELLRMVNGGEHANGTENYDGMDFSMIAANVEDAQTGELLLDPYKVVEIGGAEIGFIGVATTETPSMVVKKGNENLKVTNEVDAINKYTQELKDQGVKAVVVLAHNPVNQEGNSTNPSNADFIANNVDDEVDVIFAAHNHEMVDRTVDGKLIVQASDYGKAFSDVDLEIDPATGDIVSKEAELVVNVQEGVTPDPEIKSIIDSYDKQVEEIADRVAGTAAFTLEGGYGTKGPLGDNAMGNLIADGMAWSMDADIALMNGGGIRNDVEAGEITYGDLFAVQPFGNVLTKFTLKGSELREVMNTQINPKYGPDFSISGFTYTWNADTNKVEEMFTPSGEILDETKEYSIVVNHFMFDREQYRITEFFKGEEEYGDVDVEATYDYVQSLDGEIEYYAEGRFQEVKDIFTDVSVKDWENPYVTDLYNQEIVKGTTATTFSPDEKLTRIQFTSMLVRALGLSSDEATPFKDLGNVSSIMNAELNAAYEAGITYGTSDTTFSPHKEITREQMVTMIVRAFEVATGEELVSDQVSSFEDIDALTEEAYEAINATYKMGIIHGYNETTFKPLNSSTRAEAAKVLSLFLQQ</sequence>
<organism evidence="8 9">
    <name type="scientific">Rossellomorea vietnamensis</name>
    <dbReference type="NCBI Taxonomy" id="218284"/>
    <lineage>
        <taxon>Bacteria</taxon>
        <taxon>Bacillati</taxon>
        <taxon>Bacillota</taxon>
        <taxon>Bacilli</taxon>
        <taxon>Bacillales</taxon>
        <taxon>Bacillaceae</taxon>
        <taxon>Rossellomorea</taxon>
    </lineage>
</organism>
<comment type="similarity">
    <text evidence="6">Belongs to the 5'-nucleotidase family.</text>
</comment>
<keyword evidence="6" id="KW-0547">Nucleotide-binding</keyword>
<dbReference type="PROSITE" id="PS00786">
    <property type="entry name" value="5_NUCLEOTIDASE_2"/>
    <property type="match status" value="1"/>
</dbReference>
<dbReference type="RefSeq" id="WP_148946812.1">
    <property type="nucleotide sequence ID" value="NZ_VTEH01000007.1"/>
</dbReference>
<dbReference type="AlphaFoldDB" id="A0A5D4KG40"/>
<keyword evidence="5" id="KW-0572">Peptidoglycan-anchor</keyword>
<dbReference type="InterPro" id="IPR006146">
    <property type="entry name" value="5'-Nucleotdase_CS"/>
</dbReference>
<keyword evidence="6" id="KW-0378">Hydrolase</keyword>
<evidence type="ECO:0000256" key="6">
    <source>
        <dbReference type="RuleBase" id="RU362119"/>
    </source>
</evidence>
<evidence type="ECO:0000313" key="9">
    <source>
        <dbReference type="Proteomes" id="UP000323317"/>
    </source>
</evidence>
<proteinExistence type="inferred from homology"/>
<evidence type="ECO:0000259" key="7">
    <source>
        <dbReference type="PROSITE" id="PS51272"/>
    </source>
</evidence>
<gene>
    <name evidence="8" type="ORF">FZC79_10680</name>
</gene>
<keyword evidence="3" id="KW-0964">Secreted</keyword>
<dbReference type="InterPro" id="IPR036907">
    <property type="entry name" value="5'-Nucleotdase_C_sf"/>
</dbReference>
<comment type="caution">
    <text evidence="8">The sequence shown here is derived from an EMBL/GenBank/DDBJ whole genome shotgun (WGS) entry which is preliminary data.</text>
</comment>
<feature type="domain" description="SLH" evidence="7">
    <location>
        <begin position="602"/>
        <end position="661"/>
    </location>
</feature>
<evidence type="ECO:0000256" key="3">
    <source>
        <dbReference type="ARBA" id="ARBA00022525"/>
    </source>
</evidence>
<evidence type="ECO:0000256" key="5">
    <source>
        <dbReference type="ARBA" id="ARBA00023088"/>
    </source>
</evidence>
<dbReference type="PANTHER" id="PTHR11575:SF24">
    <property type="entry name" value="5'-NUCLEOTIDASE"/>
    <property type="match status" value="1"/>
</dbReference>
<accession>A0A5D4KG40</accession>
<dbReference type="GO" id="GO:0046872">
    <property type="term" value="F:metal ion binding"/>
    <property type="evidence" value="ECO:0007669"/>
    <property type="project" value="InterPro"/>
</dbReference>
<dbReference type="Proteomes" id="UP000323317">
    <property type="component" value="Unassembled WGS sequence"/>
</dbReference>
<dbReference type="InterPro" id="IPR008334">
    <property type="entry name" value="5'-Nucleotdase_C"/>
</dbReference>
<reference evidence="8 9" key="1">
    <citation type="submission" date="2019-08" db="EMBL/GenBank/DDBJ databases">
        <title>Bacillus genomes from the desert of Cuatro Cienegas, Coahuila.</title>
        <authorList>
            <person name="Olmedo-Alvarez G."/>
        </authorList>
    </citation>
    <scope>NUCLEOTIDE SEQUENCE [LARGE SCALE GENOMIC DNA]</scope>
    <source>
        <strain evidence="8 9">CH40_1T</strain>
    </source>
</reference>
<protein>
    <submittedName>
        <fullName evidence="8">2,' 3'-cyclic nucleotide 2'-phosphodiesterase</fullName>
    </submittedName>
</protein>
<dbReference type="PANTHER" id="PTHR11575">
    <property type="entry name" value="5'-NUCLEOTIDASE-RELATED"/>
    <property type="match status" value="1"/>
</dbReference>
<dbReference type="GO" id="GO:0030288">
    <property type="term" value="C:outer membrane-bounded periplasmic space"/>
    <property type="evidence" value="ECO:0007669"/>
    <property type="project" value="TreeGrafter"/>
</dbReference>
<dbReference type="InterPro" id="IPR029052">
    <property type="entry name" value="Metallo-depent_PP-like"/>
</dbReference>
<feature type="domain" description="SLH" evidence="7">
    <location>
        <begin position="538"/>
        <end position="601"/>
    </location>
</feature>
<dbReference type="GO" id="GO:0000166">
    <property type="term" value="F:nucleotide binding"/>
    <property type="evidence" value="ECO:0007669"/>
    <property type="project" value="UniProtKB-KW"/>
</dbReference>